<accession>A0A494XXB0</accession>
<feature type="compositionally biased region" description="Low complexity" evidence="1">
    <location>
        <begin position="66"/>
        <end position="89"/>
    </location>
</feature>
<feature type="compositionally biased region" description="Basic and acidic residues" evidence="1">
    <location>
        <begin position="99"/>
        <end position="114"/>
    </location>
</feature>
<proteinExistence type="predicted"/>
<dbReference type="RefSeq" id="WP_120975767.1">
    <property type="nucleotide sequence ID" value="NZ_RBZM01000004.1"/>
</dbReference>
<comment type="caution">
    <text evidence="3">The sequence shown here is derived from an EMBL/GenBank/DDBJ whole genome shotgun (WGS) entry which is preliminary data.</text>
</comment>
<sequence length="178" mass="19828">MEQLISFLTHNFYFVIVVVGIFYSMFFRKSPIERKPNRMPDFGGSGHPRTSANPRQPHEPNQSSHPSQQPLQRPIQQRPQPQQRQEPNPLASRPAAKPDQSKREAPIRLAEAHVDPYAPELGPSAVAGTSQPKANAAAARTVETQRVGAAALSRSEIARAVMWAEILGPPRAKKPYRR</sequence>
<protein>
    <submittedName>
        <fullName evidence="3">Uncharacterized protein</fullName>
    </submittedName>
</protein>
<feature type="transmembrane region" description="Helical" evidence="2">
    <location>
        <begin position="12"/>
        <end position="28"/>
    </location>
</feature>
<organism evidence="3 4">
    <name type="scientific">Cohnella endophytica</name>
    <dbReference type="NCBI Taxonomy" id="2419778"/>
    <lineage>
        <taxon>Bacteria</taxon>
        <taxon>Bacillati</taxon>
        <taxon>Bacillota</taxon>
        <taxon>Bacilli</taxon>
        <taxon>Bacillales</taxon>
        <taxon>Paenibacillaceae</taxon>
        <taxon>Cohnella</taxon>
    </lineage>
</organism>
<gene>
    <name evidence="3" type="ORF">D7Z26_08360</name>
</gene>
<reference evidence="3 4" key="1">
    <citation type="submission" date="2018-10" db="EMBL/GenBank/DDBJ databases">
        <title>Cohnella sp. M2MS4P-1, whole genome shotgun sequence.</title>
        <authorList>
            <person name="Tuo L."/>
        </authorList>
    </citation>
    <scope>NUCLEOTIDE SEQUENCE [LARGE SCALE GENOMIC DNA]</scope>
    <source>
        <strain evidence="3 4">M2MS4P-1</strain>
    </source>
</reference>
<evidence type="ECO:0000256" key="2">
    <source>
        <dbReference type="SAM" id="Phobius"/>
    </source>
</evidence>
<dbReference type="EMBL" id="RBZM01000004">
    <property type="protein sequence ID" value="RKP55217.1"/>
    <property type="molecule type" value="Genomic_DNA"/>
</dbReference>
<dbReference type="AlphaFoldDB" id="A0A494XXB0"/>
<keyword evidence="4" id="KW-1185">Reference proteome</keyword>
<evidence type="ECO:0000256" key="1">
    <source>
        <dbReference type="SAM" id="MobiDB-lite"/>
    </source>
</evidence>
<keyword evidence="2" id="KW-0472">Membrane</keyword>
<keyword evidence="2" id="KW-0812">Transmembrane</keyword>
<evidence type="ECO:0000313" key="4">
    <source>
        <dbReference type="Proteomes" id="UP000282076"/>
    </source>
</evidence>
<dbReference type="Proteomes" id="UP000282076">
    <property type="component" value="Unassembled WGS sequence"/>
</dbReference>
<feature type="compositionally biased region" description="Polar residues" evidence="1">
    <location>
        <begin position="48"/>
        <end position="65"/>
    </location>
</feature>
<feature type="region of interest" description="Disordered" evidence="1">
    <location>
        <begin position="33"/>
        <end position="139"/>
    </location>
</feature>
<evidence type="ECO:0000313" key="3">
    <source>
        <dbReference type="EMBL" id="RKP55217.1"/>
    </source>
</evidence>
<dbReference type="OrthoDB" id="1798639at2"/>
<keyword evidence="2" id="KW-1133">Transmembrane helix</keyword>
<name>A0A494XXB0_9BACL</name>